<feature type="compositionally biased region" description="Low complexity" evidence="8">
    <location>
        <begin position="233"/>
        <end position="243"/>
    </location>
</feature>
<evidence type="ECO:0000256" key="8">
    <source>
        <dbReference type="SAM" id="MobiDB-lite"/>
    </source>
</evidence>
<keyword evidence="6" id="KW-0131">Cell cycle</keyword>
<evidence type="ECO:0000256" key="3">
    <source>
        <dbReference type="ARBA" id="ARBA00022490"/>
    </source>
</evidence>
<evidence type="ECO:0000256" key="7">
    <source>
        <dbReference type="SAM" id="Coils"/>
    </source>
</evidence>
<dbReference type="GO" id="GO:0051301">
    <property type="term" value="P:cell division"/>
    <property type="evidence" value="ECO:0007669"/>
    <property type="project" value="UniProtKB-KW"/>
</dbReference>
<accession>A0A6I2GYG7</accession>
<dbReference type="Pfam" id="PF05103">
    <property type="entry name" value="DivIVA"/>
    <property type="match status" value="1"/>
</dbReference>
<dbReference type="Proteomes" id="UP000469870">
    <property type="component" value="Unassembled WGS sequence"/>
</dbReference>
<name>A0A6I2GYG7_9LACT</name>
<reference evidence="11 12" key="1">
    <citation type="submission" date="2019-11" db="EMBL/GenBank/DDBJ databases">
        <title>Characterisation of Fundicoccus ignavus gen. nov. sp. nov., a novel genus of the family Aerococcaceae isolated from bulk tank milk.</title>
        <authorList>
            <person name="Siebert A."/>
            <person name="Huptas C."/>
            <person name="Wenning M."/>
            <person name="Scherer S."/>
            <person name="Doll E.V."/>
        </authorList>
    </citation>
    <scope>NUCLEOTIDE SEQUENCE [LARGE SCALE GENOMIC DNA]</scope>
    <source>
        <strain evidence="9 12">DSM 109653</strain>
        <strain evidence="10 11">WS4759</strain>
    </source>
</reference>
<feature type="coiled-coil region" evidence="7">
    <location>
        <begin position="35"/>
        <end position="62"/>
    </location>
</feature>
<dbReference type="NCBIfam" id="TIGR03544">
    <property type="entry name" value="DivI1A_domain"/>
    <property type="match status" value="1"/>
</dbReference>
<dbReference type="RefSeq" id="WP_153861823.1">
    <property type="nucleotide sequence ID" value="NZ_WJQR01000004.1"/>
</dbReference>
<evidence type="ECO:0000313" key="10">
    <source>
        <dbReference type="EMBL" id="MRI85463.1"/>
    </source>
</evidence>
<dbReference type="EMBL" id="WJQS01000004">
    <property type="protein sequence ID" value="MRI85463.1"/>
    <property type="molecule type" value="Genomic_DNA"/>
</dbReference>
<evidence type="ECO:0000256" key="6">
    <source>
        <dbReference type="ARBA" id="ARBA00023306"/>
    </source>
</evidence>
<keyword evidence="3" id="KW-0963">Cytoplasm</keyword>
<keyword evidence="5 7" id="KW-0175">Coiled coil</keyword>
<evidence type="ECO:0000313" key="9">
    <source>
        <dbReference type="EMBL" id="MRI81479.1"/>
    </source>
</evidence>
<gene>
    <name evidence="10" type="ORF">GIY09_06175</name>
    <name evidence="9" type="ORF">GIY11_05555</name>
</gene>
<organism evidence="10 11">
    <name type="scientific">Fundicoccus ignavus</name>
    <dbReference type="NCBI Taxonomy" id="2664442"/>
    <lineage>
        <taxon>Bacteria</taxon>
        <taxon>Bacillati</taxon>
        <taxon>Bacillota</taxon>
        <taxon>Bacilli</taxon>
        <taxon>Lactobacillales</taxon>
        <taxon>Aerococcaceae</taxon>
        <taxon>Fundicoccus</taxon>
    </lineage>
</organism>
<dbReference type="GO" id="GO:0005737">
    <property type="term" value="C:cytoplasm"/>
    <property type="evidence" value="ECO:0007669"/>
    <property type="project" value="UniProtKB-SubCell"/>
</dbReference>
<dbReference type="EMBL" id="WJQR01000004">
    <property type="protein sequence ID" value="MRI81479.1"/>
    <property type="molecule type" value="Genomic_DNA"/>
</dbReference>
<evidence type="ECO:0000256" key="5">
    <source>
        <dbReference type="ARBA" id="ARBA00023054"/>
    </source>
</evidence>
<comment type="similarity">
    <text evidence="2">Belongs to the DivIVA family.</text>
</comment>
<evidence type="ECO:0000256" key="2">
    <source>
        <dbReference type="ARBA" id="ARBA00009008"/>
    </source>
</evidence>
<protein>
    <submittedName>
        <fullName evidence="10">DivIVA domain-containing protein</fullName>
    </submittedName>
</protein>
<comment type="subcellular location">
    <subcellularLocation>
        <location evidence="1">Cytoplasm</location>
    </subcellularLocation>
</comment>
<dbReference type="Proteomes" id="UP000430975">
    <property type="component" value="Unassembled WGS sequence"/>
</dbReference>
<dbReference type="InterPro" id="IPR019933">
    <property type="entry name" value="DivIVA_domain"/>
</dbReference>
<dbReference type="AlphaFoldDB" id="A0A6I2GYG7"/>
<dbReference type="PANTHER" id="PTHR35794:SF2">
    <property type="entry name" value="CELL DIVISION PROTEIN DIVIVA"/>
    <property type="match status" value="1"/>
</dbReference>
<evidence type="ECO:0000313" key="11">
    <source>
        <dbReference type="Proteomes" id="UP000430975"/>
    </source>
</evidence>
<sequence length="254" mass="29415">MEGRVIVGITPNEILSKEFESKFRGYDIDQVNDFLDIVRVDYEKALEKNDEFKRKLADSEEKLEYFAQLQDSLNSSIMVAQDAAERLKQNARKEAELILFEAEREADRIVSDASDQAKRIYNENEELKRNSGIYRQRLTQIIESHLAMIQEKEFVELFDSEFADNFVYPKAIEKEETVLEELEEVLEEPTVDEVNLQETLEFRDSLLGNQEDLAQTLTKEEAVSEVSPEEMPVEPTEPPMESVLGQTIRIDLPK</sequence>
<keyword evidence="11" id="KW-1185">Reference proteome</keyword>
<evidence type="ECO:0000256" key="4">
    <source>
        <dbReference type="ARBA" id="ARBA00022618"/>
    </source>
</evidence>
<dbReference type="Gene3D" id="6.10.250.660">
    <property type="match status" value="1"/>
</dbReference>
<evidence type="ECO:0000256" key="1">
    <source>
        <dbReference type="ARBA" id="ARBA00004496"/>
    </source>
</evidence>
<dbReference type="InterPro" id="IPR007793">
    <property type="entry name" value="DivIVA_fam"/>
</dbReference>
<evidence type="ECO:0000313" key="12">
    <source>
        <dbReference type="Proteomes" id="UP000469870"/>
    </source>
</evidence>
<feature type="region of interest" description="Disordered" evidence="8">
    <location>
        <begin position="216"/>
        <end position="243"/>
    </location>
</feature>
<proteinExistence type="inferred from homology"/>
<comment type="caution">
    <text evidence="10">The sequence shown here is derived from an EMBL/GenBank/DDBJ whole genome shotgun (WGS) entry which is preliminary data.</text>
</comment>
<dbReference type="PANTHER" id="PTHR35794">
    <property type="entry name" value="CELL DIVISION PROTEIN DIVIVA"/>
    <property type="match status" value="1"/>
</dbReference>
<keyword evidence="4" id="KW-0132">Cell division</keyword>